<evidence type="ECO:0000313" key="3">
    <source>
        <dbReference type="Proteomes" id="UP000269352"/>
    </source>
</evidence>
<accession>A0A388TAZ8</accession>
<sequence>MATSQTKITDDIRELEKKVKKWVEKITALNQHQVRLGVFGGNAEDGTSLPMIGAVHEFGSKKRSVPERSFLGTPLKSHKQEITESVAINVLNRLEKDDVEGVYDDIGNAALNVVHNAFATEGDGAWPKRKKKSDGHPLLHDTGVLENSIRYEVTGGQK</sequence>
<name>A0A388TAZ8_TERA1</name>
<keyword evidence="1" id="KW-0175">Coiled coil</keyword>
<proteinExistence type="predicted"/>
<feature type="coiled-coil region" evidence="1">
    <location>
        <begin position="5"/>
        <end position="32"/>
    </location>
</feature>
<keyword evidence="3" id="KW-1185">Reference proteome</keyword>
<organism evidence="2 3">
    <name type="scientific">Termititenax aidoneus</name>
    <dbReference type="NCBI Taxonomy" id="2218524"/>
    <lineage>
        <taxon>Bacteria</taxon>
        <taxon>Bacillati</taxon>
        <taxon>Candidatus Margulisiibacteriota</taxon>
        <taxon>Candidatus Termititenacia</taxon>
        <taxon>Candidatus Termititenacales</taxon>
        <taxon>Candidatus Termititenacaceae</taxon>
        <taxon>Candidatus Termititenax</taxon>
    </lineage>
</organism>
<dbReference type="EMBL" id="BGZN01000025">
    <property type="protein sequence ID" value="GBR73938.1"/>
    <property type="molecule type" value="Genomic_DNA"/>
</dbReference>
<comment type="caution">
    <text evidence="2">The sequence shown here is derived from an EMBL/GenBank/DDBJ whole genome shotgun (WGS) entry which is preliminary data.</text>
</comment>
<reference evidence="2 3" key="1">
    <citation type="journal article" date="2019" name="ISME J.">
        <title>Genome analyses of uncultured TG2/ZB3 bacteria in 'Margulisbacteria' specifically attached to ectosymbiotic spirochetes of protists in the termite gut.</title>
        <authorList>
            <person name="Utami Y.D."/>
            <person name="Kuwahara H."/>
            <person name="Igai K."/>
            <person name="Murakami T."/>
            <person name="Sugaya K."/>
            <person name="Morikawa T."/>
            <person name="Nagura Y."/>
            <person name="Yuki M."/>
            <person name="Deevong P."/>
            <person name="Inoue T."/>
            <person name="Kihara K."/>
            <person name="Lo N."/>
            <person name="Yamada A."/>
            <person name="Ohkuma M."/>
            <person name="Hongoh Y."/>
        </authorList>
    </citation>
    <scope>NUCLEOTIDE SEQUENCE [LARGE SCALE GENOMIC DNA]</scope>
    <source>
        <strain evidence="2">NkOx7-01</strain>
    </source>
</reference>
<dbReference type="Proteomes" id="UP000269352">
    <property type="component" value="Unassembled WGS sequence"/>
</dbReference>
<evidence type="ECO:0000256" key="1">
    <source>
        <dbReference type="SAM" id="Coils"/>
    </source>
</evidence>
<gene>
    <name evidence="2" type="ORF">NO1_1197</name>
</gene>
<dbReference type="AlphaFoldDB" id="A0A388TAZ8"/>
<evidence type="ECO:0000313" key="2">
    <source>
        <dbReference type="EMBL" id="GBR73938.1"/>
    </source>
</evidence>
<protein>
    <submittedName>
        <fullName evidence="2">Prophage protein</fullName>
    </submittedName>
</protein>